<gene>
    <name evidence="3" type="ORF">ACFQGD_24550</name>
</gene>
<name>A0ABW2C595_9PSEU</name>
<evidence type="ECO:0000313" key="3">
    <source>
        <dbReference type="EMBL" id="MFC6870313.1"/>
    </source>
</evidence>
<proteinExistence type="inferred from homology"/>
<dbReference type="Pfam" id="PF08327">
    <property type="entry name" value="AHSA1"/>
    <property type="match status" value="1"/>
</dbReference>
<evidence type="ECO:0000259" key="2">
    <source>
        <dbReference type="Pfam" id="PF08327"/>
    </source>
</evidence>
<organism evidence="3 4">
    <name type="scientific">Haloechinothrix salitolerans</name>
    <dbReference type="NCBI Taxonomy" id="926830"/>
    <lineage>
        <taxon>Bacteria</taxon>
        <taxon>Bacillati</taxon>
        <taxon>Actinomycetota</taxon>
        <taxon>Actinomycetes</taxon>
        <taxon>Pseudonocardiales</taxon>
        <taxon>Pseudonocardiaceae</taxon>
        <taxon>Haloechinothrix</taxon>
    </lineage>
</organism>
<reference evidence="4" key="1">
    <citation type="journal article" date="2019" name="Int. J. Syst. Evol. Microbiol.">
        <title>The Global Catalogue of Microorganisms (GCM) 10K type strain sequencing project: providing services to taxonomists for standard genome sequencing and annotation.</title>
        <authorList>
            <consortium name="The Broad Institute Genomics Platform"/>
            <consortium name="The Broad Institute Genome Sequencing Center for Infectious Disease"/>
            <person name="Wu L."/>
            <person name="Ma J."/>
        </authorList>
    </citation>
    <scope>NUCLEOTIDE SEQUENCE [LARGE SCALE GENOMIC DNA]</scope>
    <source>
        <strain evidence="4">KCTC 32255</strain>
    </source>
</reference>
<protein>
    <submittedName>
        <fullName evidence="3">SRPBCC family protein</fullName>
    </submittedName>
</protein>
<keyword evidence="4" id="KW-1185">Reference proteome</keyword>
<feature type="domain" description="Activator of Hsp90 ATPase homologue 1/2-like C-terminal" evidence="2">
    <location>
        <begin position="29"/>
        <end position="160"/>
    </location>
</feature>
<dbReference type="CDD" id="cd07826">
    <property type="entry name" value="SRPBCC_CalC_Aha1-like_9"/>
    <property type="match status" value="1"/>
</dbReference>
<dbReference type="InterPro" id="IPR023393">
    <property type="entry name" value="START-like_dom_sf"/>
</dbReference>
<sequence length="164" mass="18736">MTTNTTHHNETEIVADPSLPTIVMTREFDAPPELVFRAYTERELVSQWLGPRRLTMHIDEFDARTGGSYRYRHVDDDGSEYAFRGVFHEVRPNDRIVQTFTFEGMPEGVSLEKATFEDLGGRTRVTTTSVVDRVEDRDAMIASGMETGVREGYERLDDLLARMA</sequence>
<evidence type="ECO:0000313" key="4">
    <source>
        <dbReference type="Proteomes" id="UP001596337"/>
    </source>
</evidence>
<dbReference type="InterPro" id="IPR013538">
    <property type="entry name" value="ASHA1/2-like_C"/>
</dbReference>
<accession>A0ABW2C595</accession>
<dbReference type="Gene3D" id="3.30.530.20">
    <property type="match status" value="1"/>
</dbReference>
<comment type="similarity">
    <text evidence="1">Belongs to the AHA1 family.</text>
</comment>
<dbReference type="Proteomes" id="UP001596337">
    <property type="component" value="Unassembled WGS sequence"/>
</dbReference>
<comment type="caution">
    <text evidence="3">The sequence shown here is derived from an EMBL/GenBank/DDBJ whole genome shotgun (WGS) entry which is preliminary data.</text>
</comment>
<dbReference type="EMBL" id="JBHSXX010000001">
    <property type="protein sequence ID" value="MFC6870313.1"/>
    <property type="molecule type" value="Genomic_DNA"/>
</dbReference>
<dbReference type="SUPFAM" id="SSF55961">
    <property type="entry name" value="Bet v1-like"/>
    <property type="match status" value="1"/>
</dbReference>
<evidence type="ECO:0000256" key="1">
    <source>
        <dbReference type="ARBA" id="ARBA00006817"/>
    </source>
</evidence>
<dbReference type="RefSeq" id="WP_345395455.1">
    <property type="nucleotide sequence ID" value="NZ_BAABLA010000023.1"/>
</dbReference>